<dbReference type="Proteomes" id="UP001139414">
    <property type="component" value="Unassembled WGS sequence"/>
</dbReference>
<dbReference type="InterPro" id="IPR006016">
    <property type="entry name" value="UspA"/>
</dbReference>
<comment type="caution">
    <text evidence="3">The sequence shown here is derived from an EMBL/GenBank/DDBJ whole genome shotgun (WGS) entry which is preliminary data.</text>
</comment>
<sequence length="282" mass="32479">MRKILIPTDFSKNAENATKLGVELFKYEICEIYIMHAYAAEVYQLDPLMEPHFLKSLQQRISKMVTTKLYGIEEEIKKISPNPKHKISSIAKFGLLLDETRDYADLEDVDLIIMGTRVKTGDKKITFGSNTLQVIKYVKCPVLAVPESYHGLHPQNILFSTDFLLPFKRRELKLICSIAKSYAARLHFLYISNSKELSSRQKENKNFIESFTSGIDVKFDRVPGKDITETVNAYVQDKHIDLLVMTNARHSYLENILYTSSIEKIGLKIQIPFLVLQNLQRI</sequence>
<dbReference type="Gene3D" id="3.40.50.620">
    <property type="entry name" value="HUPs"/>
    <property type="match status" value="2"/>
</dbReference>
<dbReference type="Pfam" id="PF00582">
    <property type="entry name" value="Usp"/>
    <property type="match status" value="1"/>
</dbReference>
<organism evidence="3 4">
    <name type="scientific">Christiangramia sediminis</name>
    <dbReference type="NCBI Taxonomy" id="2881336"/>
    <lineage>
        <taxon>Bacteria</taxon>
        <taxon>Pseudomonadati</taxon>
        <taxon>Bacteroidota</taxon>
        <taxon>Flavobacteriia</taxon>
        <taxon>Flavobacteriales</taxon>
        <taxon>Flavobacteriaceae</taxon>
        <taxon>Christiangramia</taxon>
    </lineage>
</organism>
<reference evidence="3" key="1">
    <citation type="submission" date="2021-10" db="EMBL/GenBank/DDBJ databases">
        <title>Gramella sp. ASW11-100T, isolated from marine sediment.</title>
        <authorList>
            <person name="Xia C."/>
        </authorList>
    </citation>
    <scope>NUCLEOTIDE SEQUENCE</scope>
    <source>
        <strain evidence="3">ASW11-100</strain>
    </source>
</reference>
<dbReference type="PRINTS" id="PR01438">
    <property type="entry name" value="UNVRSLSTRESS"/>
</dbReference>
<dbReference type="PANTHER" id="PTHR46268">
    <property type="entry name" value="STRESS RESPONSE PROTEIN NHAX"/>
    <property type="match status" value="1"/>
</dbReference>
<keyword evidence="4" id="KW-1185">Reference proteome</keyword>
<dbReference type="SUPFAM" id="SSF52402">
    <property type="entry name" value="Adenine nucleotide alpha hydrolases-like"/>
    <property type="match status" value="2"/>
</dbReference>
<gene>
    <name evidence="3" type="ORF">LGQ90_07150</name>
</gene>
<proteinExistence type="inferred from homology"/>
<dbReference type="PANTHER" id="PTHR46268:SF6">
    <property type="entry name" value="UNIVERSAL STRESS PROTEIN UP12"/>
    <property type="match status" value="1"/>
</dbReference>
<evidence type="ECO:0000259" key="2">
    <source>
        <dbReference type="Pfam" id="PF00582"/>
    </source>
</evidence>
<comment type="similarity">
    <text evidence="1">Belongs to the universal stress protein A family.</text>
</comment>
<evidence type="ECO:0000313" key="4">
    <source>
        <dbReference type="Proteomes" id="UP001139414"/>
    </source>
</evidence>
<dbReference type="EMBL" id="JAJBZG010000002">
    <property type="protein sequence ID" value="MCB7481035.1"/>
    <property type="molecule type" value="Genomic_DNA"/>
</dbReference>
<evidence type="ECO:0000313" key="3">
    <source>
        <dbReference type="EMBL" id="MCB7481035.1"/>
    </source>
</evidence>
<protein>
    <submittedName>
        <fullName evidence="3">Universal stress protein</fullName>
    </submittedName>
</protein>
<dbReference type="RefSeq" id="WP_229339604.1">
    <property type="nucleotide sequence ID" value="NZ_JAJBZG010000002.1"/>
</dbReference>
<evidence type="ECO:0000256" key="1">
    <source>
        <dbReference type="ARBA" id="ARBA00008791"/>
    </source>
</evidence>
<dbReference type="CDD" id="cd00293">
    <property type="entry name" value="USP-like"/>
    <property type="match status" value="1"/>
</dbReference>
<dbReference type="InterPro" id="IPR006015">
    <property type="entry name" value="Universal_stress_UspA"/>
</dbReference>
<accession>A0A9X1LIN1</accession>
<feature type="domain" description="UspA" evidence="2">
    <location>
        <begin position="1"/>
        <end position="146"/>
    </location>
</feature>
<dbReference type="InterPro" id="IPR014729">
    <property type="entry name" value="Rossmann-like_a/b/a_fold"/>
</dbReference>
<dbReference type="AlphaFoldDB" id="A0A9X1LIN1"/>
<name>A0A9X1LIN1_9FLAO</name>